<reference evidence="16" key="1">
    <citation type="submission" date="2018-06" db="EMBL/GenBank/DDBJ databases">
        <title>Genome assembly of Danube salmon.</title>
        <authorList>
            <person name="Macqueen D.J."/>
            <person name="Gundappa M.K."/>
        </authorList>
    </citation>
    <scope>NUCLEOTIDE SEQUENCE [LARGE SCALE GENOMIC DNA]</scope>
</reference>
<dbReference type="FunFam" id="1.10.730.10:FF:000011">
    <property type="entry name" value="Leucine--tRNA ligase chloroplastic/mitochondrial"/>
    <property type="match status" value="1"/>
</dbReference>
<evidence type="ECO:0000256" key="1">
    <source>
        <dbReference type="ARBA" id="ARBA00004305"/>
    </source>
</evidence>
<dbReference type="FunFam" id="3.40.50.620:FF:000003">
    <property type="entry name" value="Leucine--tRNA ligase"/>
    <property type="match status" value="1"/>
</dbReference>
<dbReference type="Gene3D" id="3.40.50.620">
    <property type="entry name" value="HUPs"/>
    <property type="match status" value="2"/>
</dbReference>
<dbReference type="Pfam" id="PF08264">
    <property type="entry name" value="Anticodon_1"/>
    <property type="match status" value="1"/>
</dbReference>
<dbReference type="GeneTree" id="ENSGT00390000015114"/>
<evidence type="ECO:0000256" key="2">
    <source>
        <dbReference type="ARBA" id="ARBA00005594"/>
    </source>
</evidence>
<dbReference type="NCBIfam" id="TIGR00396">
    <property type="entry name" value="leuS_bact"/>
    <property type="match status" value="1"/>
</dbReference>
<keyword evidence="6 11" id="KW-0067">ATP-binding</keyword>
<organism evidence="15 16">
    <name type="scientific">Hucho hucho</name>
    <name type="common">huchen</name>
    <dbReference type="NCBI Taxonomy" id="62062"/>
    <lineage>
        <taxon>Eukaryota</taxon>
        <taxon>Metazoa</taxon>
        <taxon>Chordata</taxon>
        <taxon>Craniata</taxon>
        <taxon>Vertebrata</taxon>
        <taxon>Euteleostomi</taxon>
        <taxon>Actinopterygii</taxon>
        <taxon>Neopterygii</taxon>
        <taxon>Teleostei</taxon>
        <taxon>Protacanthopterygii</taxon>
        <taxon>Salmoniformes</taxon>
        <taxon>Salmonidae</taxon>
        <taxon>Salmoninae</taxon>
        <taxon>Hucho</taxon>
    </lineage>
</organism>
<dbReference type="InterPro" id="IPR014729">
    <property type="entry name" value="Rossmann-like_a/b/a_fold"/>
</dbReference>
<evidence type="ECO:0000256" key="7">
    <source>
        <dbReference type="ARBA" id="ARBA00022917"/>
    </source>
</evidence>
<dbReference type="SUPFAM" id="SSF52374">
    <property type="entry name" value="Nucleotidylyl transferase"/>
    <property type="match status" value="1"/>
</dbReference>
<dbReference type="EC" id="6.1.1.4" evidence="3"/>
<feature type="domain" description="Aminoacyl-tRNA synthetase class Ia" evidence="12">
    <location>
        <begin position="658"/>
        <end position="698"/>
    </location>
</feature>
<dbReference type="GO" id="GO:0032543">
    <property type="term" value="P:mitochondrial translation"/>
    <property type="evidence" value="ECO:0007669"/>
    <property type="project" value="TreeGrafter"/>
</dbReference>
<comment type="catalytic activity">
    <reaction evidence="10">
        <text>tRNA(Leu) + L-leucine + ATP = L-leucyl-tRNA(Leu) + AMP + diphosphate</text>
        <dbReference type="Rhea" id="RHEA:11688"/>
        <dbReference type="Rhea" id="RHEA-COMP:9613"/>
        <dbReference type="Rhea" id="RHEA-COMP:9622"/>
        <dbReference type="ChEBI" id="CHEBI:30616"/>
        <dbReference type="ChEBI" id="CHEBI:33019"/>
        <dbReference type="ChEBI" id="CHEBI:57427"/>
        <dbReference type="ChEBI" id="CHEBI:78442"/>
        <dbReference type="ChEBI" id="CHEBI:78494"/>
        <dbReference type="ChEBI" id="CHEBI:456215"/>
        <dbReference type="EC" id="6.1.1.4"/>
    </reaction>
</comment>
<dbReference type="InterPro" id="IPR001412">
    <property type="entry name" value="aa-tRNA-synth_I_CS"/>
</dbReference>
<dbReference type="InterPro" id="IPR025709">
    <property type="entry name" value="Leu_tRNA-synth_edit"/>
</dbReference>
<reference evidence="15" key="2">
    <citation type="submission" date="2025-08" db="UniProtKB">
        <authorList>
            <consortium name="Ensembl"/>
        </authorList>
    </citation>
    <scope>IDENTIFICATION</scope>
</reference>
<dbReference type="InterPro" id="IPR009080">
    <property type="entry name" value="tRNAsynth_Ia_anticodon-bd"/>
</dbReference>
<dbReference type="SUPFAM" id="SSF47323">
    <property type="entry name" value="Anticodon-binding domain of a subclass of class I aminoacyl-tRNA synthetases"/>
    <property type="match status" value="1"/>
</dbReference>
<dbReference type="InterPro" id="IPR002300">
    <property type="entry name" value="aa-tRNA-synth_Ia"/>
</dbReference>
<evidence type="ECO:0000256" key="5">
    <source>
        <dbReference type="ARBA" id="ARBA00022741"/>
    </source>
</evidence>
<keyword evidence="7 11" id="KW-0648">Protein biosynthesis</keyword>
<feature type="domain" description="Methionyl/Valyl/Leucyl/Isoleucyl-tRNA synthetase anticodon-binding" evidence="13">
    <location>
        <begin position="746"/>
        <end position="871"/>
    </location>
</feature>
<feature type="domain" description="Leucyl-tRNA synthetase editing" evidence="14">
    <location>
        <begin position="290"/>
        <end position="449"/>
    </location>
</feature>
<dbReference type="Ensembl" id="ENSHHUT00000086819.1">
    <property type="protein sequence ID" value="ENSHHUP00000084181.1"/>
    <property type="gene ID" value="ENSHHUG00000048664.1"/>
</dbReference>
<comment type="similarity">
    <text evidence="2 11">Belongs to the class-I aminoacyl-tRNA synthetase family.</text>
</comment>
<evidence type="ECO:0000259" key="14">
    <source>
        <dbReference type="Pfam" id="PF13603"/>
    </source>
</evidence>
<evidence type="ECO:0000256" key="6">
    <source>
        <dbReference type="ARBA" id="ARBA00022840"/>
    </source>
</evidence>
<evidence type="ECO:0000256" key="3">
    <source>
        <dbReference type="ARBA" id="ARBA00013164"/>
    </source>
</evidence>
<dbReference type="GO" id="GO:0006429">
    <property type="term" value="P:leucyl-tRNA aminoacylation"/>
    <property type="evidence" value="ECO:0007669"/>
    <property type="project" value="InterPro"/>
</dbReference>
<dbReference type="PRINTS" id="PR00985">
    <property type="entry name" value="TRNASYNTHLEU"/>
</dbReference>
<dbReference type="CDD" id="cd00812">
    <property type="entry name" value="LeuRS_core"/>
    <property type="match status" value="1"/>
</dbReference>
<dbReference type="SUPFAM" id="SSF50677">
    <property type="entry name" value="ValRS/IleRS/LeuRS editing domain"/>
    <property type="match status" value="1"/>
</dbReference>
<dbReference type="PANTHER" id="PTHR43740">
    <property type="entry name" value="LEUCYL-TRNA SYNTHETASE"/>
    <property type="match status" value="1"/>
</dbReference>
<evidence type="ECO:0000256" key="10">
    <source>
        <dbReference type="ARBA" id="ARBA00047469"/>
    </source>
</evidence>
<dbReference type="GO" id="GO:0002161">
    <property type="term" value="F:aminoacyl-tRNA deacylase activity"/>
    <property type="evidence" value="ECO:0007669"/>
    <property type="project" value="InterPro"/>
</dbReference>
<dbReference type="Proteomes" id="UP000314982">
    <property type="component" value="Unassembled WGS sequence"/>
</dbReference>
<evidence type="ECO:0000256" key="11">
    <source>
        <dbReference type="RuleBase" id="RU363035"/>
    </source>
</evidence>
<dbReference type="PROSITE" id="PS00178">
    <property type="entry name" value="AA_TRNA_LIGASE_I"/>
    <property type="match status" value="1"/>
</dbReference>
<evidence type="ECO:0000313" key="15">
    <source>
        <dbReference type="Ensembl" id="ENSHHUP00000084181.1"/>
    </source>
</evidence>
<dbReference type="FunFam" id="3.40.50.620:FF:000100">
    <property type="entry name" value="probable leucine--tRNA ligase, mitochondrial"/>
    <property type="match status" value="1"/>
</dbReference>
<dbReference type="GO" id="GO:0005759">
    <property type="term" value="C:mitochondrial matrix"/>
    <property type="evidence" value="ECO:0007669"/>
    <property type="project" value="UniProtKB-SubCell"/>
</dbReference>
<keyword evidence="8 11" id="KW-0030">Aminoacyl-tRNA synthetase</keyword>
<dbReference type="InterPro" id="IPR002302">
    <property type="entry name" value="Leu-tRNA-ligase"/>
</dbReference>
<dbReference type="PANTHER" id="PTHR43740:SF2">
    <property type="entry name" value="LEUCINE--TRNA LIGASE, MITOCHONDRIAL"/>
    <property type="match status" value="1"/>
</dbReference>
<dbReference type="GO" id="GO:0005524">
    <property type="term" value="F:ATP binding"/>
    <property type="evidence" value="ECO:0007669"/>
    <property type="project" value="UniProtKB-KW"/>
</dbReference>
<sequence>MLLAGNRAMQMAAYRVSLYPRGSGLFRLGLGRPRADRARMAPLPRLLSPCPRAGARTLFSETGVWDRDYKADTRRRVEQWWHPRIMEQWQRDTLEESSRRKKFYVLSMFPYPSGRLHMGHVRVYTISDTIGHFQRMRGHQVLNPMGWDAFGLPAENAAIERGLDPEEWTKSNIQSMREQLDSLGLCFNWDREVTTCLPDYYRWTQWLFVKLFKAGLAYQKEAVVNWDPVDQTVLADEQVDDSGRSWRSGALVEQKLLRQWFIKTTNYAKPLLDALAELPEWYGVKAMQANWIGDCTGCYFDFHLKVNGEGTGETLAGYTSSPEVVFGAAYLSILPSHRLLHGTSPVRSALERVLQTGRDCLTEVTAHNLFTGQELPLVISSKQEFEGHLDTVIGIPDSSLEDASVARALGLSWSPVLKCQEDGRHTLLNSAEFTGLSREEAFDSITQKARERKVGGHLTSTKLRDWLISRQRYWGTPIPMVHCGSCGPVAVPEEQLPITLPKLPSLTGKGASPLRHADDWISCICPRCKGPARRETDTMDTFVDSSWYYFRYTDPHNQDRPFERSLADHWLPVDVYIGGKEHAVMHLYYARFLSHFCRDQGLVGHREPFKKLLVQGLIKGQTFRAADSGQYLKRDDIDFTGEEPVQVGGKAGLQVTWEKMSKSKHNGLDPQEVVQQYGIDTVRLYILYAAPPEQDILWDVKTDALPGVLRWQSRLWGLVTKLRRARQDGDVPNPSLLKRKEQADARKIWENKNFAVEQVTGHFTEDFLLNAAISRLMGLTNTLSNVSSRVLQHSVEFEEALATLCVMTAPMAPHLASELWAGLSQVRNPLSPFLSRGGDVLQQPWPTPDPLYLETPDTLELVVRINNKVCGTVLVPRQVAQDTEQVRALVLGSELGQHLLGDRTIKKAILSPRTALINFLIEE</sequence>
<accession>A0A4W5R2M8</accession>
<dbReference type="AlphaFoldDB" id="A0A4W5R2M8"/>
<evidence type="ECO:0000256" key="4">
    <source>
        <dbReference type="ARBA" id="ARBA00022598"/>
    </source>
</evidence>
<evidence type="ECO:0000313" key="16">
    <source>
        <dbReference type="Proteomes" id="UP000314982"/>
    </source>
</evidence>
<comment type="subcellular location">
    <subcellularLocation>
        <location evidence="1">Mitochondrion matrix</location>
    </subcellularLocation>
</comment>
<dbReference type="Gene3D" id="1.10.730.10">
    <property type="entry name" value="Isoleucyl-tRNA Synthetase, Domain 1"/>
    <property type="match status" value="2"/>
</dbReference>
<feature type="domain" description="Aminoacyl-tRNA synthetase class Ia" evidence="12">
    <location>
        <begin position="462"/>
        <end position="620"/>
    </location>
</feature>
<feature type="domain" description="Aminoacyl-tRNA synthetase class Ia" evidence="12">
    <location>
        <begin position="91"/>
        <end position="281"/>
    </location>
</feature>
<evidence type="ECO:0000259" key="13">
    <source>
        <dbReference type="Pfam" id="PF08264"/>
    </source>
</evidence>
<keyword evidence="16" id="KW-1185">Reference proteome</keyword>
<evidence type="ECO:0000256" key="9">
    <source>
        <dbReference type="ARBA" id="ARBA00030520"/>
    </source>
</evidence>
<dbReference type="InterPro" id="IPR009008">
    <property type="entry name" value="Val/Leu/Ile-tRNA-synth_edit"/>
</dbReference>
<proteinExistence type="inferred from homology"/>
<dbReference type="STRING" id="62062.ENSHHUP00000084181"/>
<keyword evidence="5 11" id="KW-0547">Nucleotide-binding</keyword>
<evidence type="ECO:0000256" key="8">
    <source>
        <dbReference type="ARBA" id="ARBA00023146"/>
    </source>
</evidence>
<reference evidence="15" key="3">
    <citation type="submission" date="2025-09" db="UniProtKB">
        <authorList>
            <consortium name="Ensembl"/>
        </authorList>
    </citation>
    <scope>IDENTIFICATION</scope>
</reference>
<dbReference type="GO" id="GO:0004823">
    <property type="term" value="F:leucine-tRNA ligase activity"/>
    <property type="evidence" value="ECO:0007669"/>
    <property type="project" value="UniProtKB-EC"/>
</dbReference>
<name>A0A4W5R2M8_9TELE</name>
<dbReference type="Pfam" id="PF13603">
    <property type="entry name" value="tRNA-synt_1_2"/>
    <property type="match status" value="1"/>
</dbReference>
<protein>
    <recommendedName>
        <fullName evidence="3">leucine--tRNA ligase</fullName>
        <ecNumber evidence="3">6.1.1.4</ecNumber>
    </recommendedName>
    <alternativeName>
        <fullName evidence="9">Leucyl-tRNA synthetase</fullName>
    </alternativeName>
</protein>
<dbReference type="InterPro" id="IPR013155">
    <property type="entry name" value="M/V/L/I-tRNA-synth_anticd-bd"/>
</dbReference>
<dbReference type="Pfam" id="PF00133">
    <property type="entry name" value="tRNA-synt_1"/>
    <property type="match status" value="3"/>
</dbReference>
<evidence type="ECO:0000259" key="12">
    <source>
        <dbReference type="Pfam" id="PF00133"/>
    </source>
</evidence>
<keyword evidence="4 11" id="KW-0436">Ligase</keyword>
<dbReference type="CDD" id="cd07958">
    <property type="entry name" value="Anticodon_Ia_Leu_BEm"/>
    <property type="match status" value="1"/>
</dbReference>